<dbReference type="InterPro" id="IPR026610">
    <property type="entry name" value="Hen1"/>
</dbReference>
<dbReference type="PANTHER" id="PTHR21404">
    <property type="entry name" value="HEN1"/>
    <property type="match status" value="1"/>
</dbReference>
<reference evidence="14" key="1">
    <citation type="submission" date="2023-02" db="EMBL/GenBank/DDBJ databases">
        <title>Identification and recombinant expression of a fungal hydrolase from Papiliotrema laurentii that hydrolyzes apple cutin and clears colloidal polyester polyurethane.</title>
        <authorList>
            <consortium name="DOE Joint Genome Institute"/>
            <person name="Roman V.A."/>
            <person name="Bojanowski C."/>
            <person name="Crable B.R."/>
            <person name="Wagner D.N."/>
            <person name="Hung C.S."/>
            <person name="Nadeau L.J."/>
            <person name="Schratz L."/>
            <person name="Haridas S."/>
            <person name="Pangilinan J."/>
            <person name="Lipzen A."/>
            <person name="Na H."/>
            <person name="Yan M."/>
            <person name="Ng V."/>
            <person name="Grigoriev I.V."/>
            <person name="Spatafora J.W."/>
            <person name="Barlow D."/>
            <person name="Biffinger J."/>
            <person name="Kelley-Loughnane N."/>
            <person name="Varaljay V.A."/>
            <person name="Crookes-Goodson W.J."/>
        </authorList>
    </citation>
    <scope>NUCLEOTIDE SEQUENCE</scope>
    <source>
        <strain evidence="14">5307AH</strain>
    </source>
</reference>
<feature type="region of interest" description="Disordered" evidence="13">
    <location>
        <begin position="1"/>
        <end position="36"/>
    </location>
</feature>
<evidence type="ECO:0000256" key="7">
    <source>
        <dbReference type="ARBA" id="ARBA00022723"/>
    </source>
</evidence>
<keyword evidence="7" id="KW-0479">Metal-binding</keyword>
<evidence type="ECO:0000313" key="14">
    <source>
        <dbReference type="EMBL" id="KAK1926916.1"/>
    </source>
</evidence>
<evidence type="ECO:0000256" key="8">
    <source>
        <dbReference type="ARBA" id="ARBA00022842"/>
    </source>
</evidence>
<evidence type="ECO:0000256" key="12">
    <source>
        <dbReference type="ARBA" id="ARBA00048418"/>
    </source>
</evidence>
<keyword evidence="10" id="KW-0943">RNA-mediated gene silencing</keyword>
<accession>A0AAD9L875</accession>
<keyword evidence="8" id="KW-0460">Magnesium</keyword>
<evidence type="ECO:0000256" key="5">
    <source>
        <dbReference type="ARBA" id="ARBA00022679"/>
    </source>
</evidence>
<evidence type="ECO:0000256" key="4">
    <source>
        <dbReference type="ARBA" id="ARBA00022603"/>
    </source>
</evidence>
<keyword evidence="4" id="KW-0489">Methyltransferase</keyword>
<sequence>MDDTPDSPSTPPMMSPSTLPEAEVPEVSMVEEEEATGVSFSPELWMQRRHWALSVLRKEGVRSVLDIGCGSGALLETLVIPPSTVYEEPIRPLPRRSQPNDPEQLPSPVDSELEDDSDIEELFIQRLGGIDHSPGVIPSALAVMAPPNPASTSFPPARPRWEPLQTELWLGGIDKYNSKMEGYEAITCLEVIEHLDPNLLSRFGVNTMGTYRPRLLLVTTPNFDFNAKFPQACDHDHDHPKKGFVDPTGRTERVFRHSDHKCEMTSGEFREWATAAAADWGYEVELGGVGISSKPSYYPADDPHVPNEPIYATQTAIFRLASVPMRSPRSVRSTPLPFMPGSNERVHPHKLAGRFIHPRSAPGTGKRLPPGDVLERVRGKMESWNVGDVSLNELWGDDEIAGACNGSKRYLVGLLGGWGNCPAISTGGGGSEFVVRKERGKGLWVTWKKFGRE</sequence>
<comment type="caution">
    <text evidence="14">The sequence shown here is derived from an EMBL/GenBank/DDBJ whole genome shotgun (WGS) entry which is preliminary data.</text>
</comment>
<dbReference type="Gene3D" id="3.40.50.150">
    <property type="entry name" value="Vaccinia Virus protein VP39"/>
    <property type="match status" value="1"/>
</dbReference>
<dbReference type="GO" id="GO:0046872">
    <property type="term" value="F:metal ion binding"/>
    <property type="evidence" value="ECO:0007669"/>
    <property type="project" value="UniProtKB-KW"/>
</dbReference>
<dbReference type="Proteomes" id="UP001182556">
    <property type="component" value="Unassembled WGS sequence"/>
</dbReference>
<comment type="similarity">
    <text evidence="2">Belongs to the methyltransferase superfamily. HEN1 family.</text>
</comment>
<comment type="catalytic activity">
    <reaction evidence="12">
        <text>small RNA 3'-end nucleotide + S-adenosyl-L-methionine = small RNA 3'-end 2'-O-methylnucleotide + S-adenosyl-L-homocysteine + H(+)</text>
        <dbReference type="Rhea" id="RHEA:37887"/>
        <dbReference type="Rhea" id="RHEA-COMP:10415"/>
        <dbReference type="Rhea" id="RHEA-COMP:10416"/>
        <dbReference type="ChEBI" id="CHEBI:15378"/>
        <dbReference type="ChEBI" id="CHEBI:57856"/>
        <dbReference type="ChEBI" id="CHEBI:59789"/>
        <dbReference type="ChEBI" id="CHEBI:74896"/>
        <dbReference type="ChEBI" id="CHEBI:74898"/>
        <dbReference type="EC" id="2.1.1.386"/>
    </reaction>
</comment>
<keyword evidence="5" id="KW-0808">Transferase</keyword>
<dbReference type="GO" id="GO:0090486">
    <property type="term" value="F:small RNA 2'-O-methyltransferase activity"/>
    <property type="evidence" value="ECO:0007669"/>
    <property type="project" value="UniProtKB-EC"/>
</dbReference>
<comment type="cofactor">
    <cofactor evidence="1">
        <name>Mg(2+)</name>
        <dbReference type="ChEBI" id="CHEBI:18420"/>
    </cofactor>
</comment>
<dbReference type="SUPFAM" id="SSF53335">
    <property type="entry name" value="S-adenosyl-L-methionine-dependent methyltransferases"/>
    <property type="match status" value="1"/>
</dbReference>
<dbReference type="AlphaFoldDB" id="A0AAD9L875"/>
<evidence type="ECO:0000256" key="11">
    <source>
        <dbReference type="ARBA" id="ARBA00035025"/>
    </source>
</evidence>
<keyword evidence="9" id="KW-0694">RNA-binding</keyword>
<gene>
    <name evidence="14" type="ORF">DB88DRAFT_476054</name>
</gene>
<proteinExistence type="inferred from homology"/>
<evidence type="ECO:0000256" key="1">
    <source>
        <dbReference type="ARBA" id="ARBA00001946"/>
    </source>
</evidence>
<feature type="compositionally biased region" description="Low complexity" evidence="13">
    <location>
        <begin position="15"/>
        <end position="28"/>
    </location>
</feature>
<name>A0AAD9L875_PAPLA</name>
<dbReference type="EC" id="2.1.1.386" evidence="11"/>
<protein>
    <recommendedName>
        <fullName evidence="3">Small RNA 2'-O-methyltransferase</fullName>
        <ecNumber evidence="11">2.1.1.386</ecNumber>
    </recommendedName>
</protein>
<evidence type="ECO:0000256" key="2">
    <source>
        <dbReference type="ARBA" id="ARBA00009026"/>
    </source>
</evidence>
<keyword evidence="6" id="KW-0949">S-adenosyl-L-methionine</keyword>
<evidence type="ECO:0000256" key="13">
    <source>
        <dbReference type="SAM" id="MobiDB-lite"/>
    </source>
</evidence>
<dbReference type="GO" id="GO:0005737">
    <property type="term" value="C:cytoplasm"/>
    <property type="evidence" value="ECO:0007669"/>
    <property type="project" value="TreeGrafter"/>
</dbReference>
<dbReference type="GO" id="GO:0030422">
    <property type="term" value="P:siRNA processing"/>
    <property type="evidence" value="ECO:0007669"/>
    <property type="project" value="TreeGrafter"/>
</dbReference>
<evidence type="ECO:0000256" key="6">
    <source>
        <dbReference type="ARBA" id="ARBA00022691"/>
    </source>
</evidence>
<evidence type="ECO:0000256" key="10">
    <source>
        <dbReference type="ARBA" id="ARBA00023158"/>
    </source>
</evidence>
<evidence type="ECO:0000256" key="9">
    <source>
        <dbReference type="ARBA" id="ARBA00022884"/>
    </source>
</evidence>
<dbReference type="GO" id="GO:0003723">
    <property type="term" value="F:RNA binding"/>
    <property type="evidence" value="ECO:0007669"/>
    <property type="project" value="UniProtKB-KW"/>
</dbReference>
<dbReference type="EMBL" id="JAODAN010000001">
    <property type="protein sequence ID" value="KAK1926916.1"/>
    <property type="molecule type" value="Genomic_DNA"/>
</dbReference>
<organism evidence="14 15">
    <name type="scientific">Papiliotrema laurentii</name>
    <name type="common">Cryptococcus laurentii</name>
    <dbReference type="NCBI Taxonomy" id="5418"/>
    <lineage>
        <taxon>Eukaryota</taxon>
        <taxon>Fungi</taxon>
        <taxon>Dikarya</taxon>
        <taxon>Basidiomycota</taxon>
        <taxon>Agaricomycotina</taxon>
        <taxon>Tremellomycetes</taxon>
        <taxon>Tremellales</taxon>
        <taxon>Rhynchogastremaceae</taxon>
        <taxon>Papiliotrema</taxon>
    </lineage>
</organism>
<dbReference type="PANTHER" id="PTHR21404:SF3">
    <property type="entry name" value="SMALL RNA 2'-O-METHYLTRANSFERASE"/>
    <property type="match status" value="1"/>
</dbReference>
<dbReference type="InterPro" id="IPR029063">
    <property type="entry name" value="SAM-dependent_MTases_sf"/>
</dbReference>
<evidence type="ECO:0000313" key="15">
    <source>
        <dbReference type="Proteomes" id="UP001182556"/>
    </source>
</evidence>
<feature type="region of interest" description="Disordered" evidence="13">
    <location>
        <begin position="89"/>
        <end position="114"/>
    </location>
</feature>
<keyword evidence="15" id="KW-1185">Reference proteome</keyword>
<evidence type="ECO:0000256" key="3">
    <source>
        <dbReference type="ARBA" id="ARBA00021330"/>
    </source>
</evidence>
<dbReference type="GO" id="GO:0005634">
    <property type="term" value="C:nucleus"/>
    <property type="evidence" value="ECO:0007669"/>
    <property type="project" value="TreeGrafter"/>
</dbReference>
<dbReference type="GO" id="GO:0001510">
    <property type="term" value="P:RNA methylation"/>
    <property type="evidence" value="ECO:0007669"/>
    <property type="project" value="InterPro"/>
</dbReference>